<dbReference type="Gene3D" id="3.40.50.720">
    <property type="entry name" value="NAD(P)-binding Rossmann-like Domain"/>
    <property type="match status" value="1"/>
</dbReference>
<dbReference type="GO" id="GO:0016491">
    <property type="term" value="F:oxidoreductase activity"/>
    <property type="evidence" value="ECO:0007669"/>
    <property type="project" value="UniProtKB-KW"/>
</dbReference>
<dbReference type="EMBL" id="MSFK01000026">
    <property type="protein sequence ID" value="PWY77289.1"/>
    <property type="molecule type" value="Genomic_DNA"/>
</dbReference>
<dbReference type="STRING" id="1450535.A0A317VUL3"/>
<keyword evidence="2" id="KW-0521">NADP</keyword>
<dbReference type="PANTHER" id="PTHR24320:SF283">
    <property type="entry name" value="RETINOL DEHYDROGENASE 11"/>
    <property type="match status" value="1"/>
</dbReference>
<proteinExistence type="inferred from homology"/>
<organism evidence="5 6">
    <name type="scientific">Aspergillus sclerotioniger CBS 115572</name>
    <dbReference type="NCBI Taxonomy" id="1450535"/>
    <lineage>
        <taxon>Eukaryota</taxon>
        <taxon>Fungi</taxon>
        <taxon>Dikarya</taxon>
        <taxon>Ascomycota</taxon>
        <taxon>Pezizomycotina</taxon>
        <taxon>Eurotiomycetes</taxon>
        <taxon>Eurotiomycetidae</taxon>
        <taxon>Eurotiales</taxon>
        <taxon>Aspergillaceae</taxon>
        <taxon>Aspergillus</taxon>
        <taxon>Aspergillus subgen. Circumdati</taxon>
    </lineage>
</organism>
<evidence type="ECO:0000313" key="6">
    <source>
        <dbReference type="Proteomes" id="UP000246702"/>
    </source>
</evidence>
<protein>
    <submittedName>
        <fullName evidence="5">Short-chain dehydrogenase</fullName>
    </submittedName>
</protein>
<evidence type="ECO:0000256" key="3">
    <source>
        <dbReference type="ARBA" id="ARBA00023002"/>
    </source>
</evidence>
<evidence type="ECO:0000256" key="2">
    <source>
        <dbReference type="ARBA" id="ARBA00022857"/>
    </source>
</evidence>
<sequence length="324" mass="35658">MSAYNFQTLAEDVALDCQAVIANKTVLVTGVSPGGLGAEFAKVIALHRPSLIILANRDPLKAQQTAKEILVIAPDVPTRLLKLDLASQTQVRNAAQEVLAYDEHIDVLVNNAGVMASPFSLSEDSVESQFATNHVGHFLFTNLIMSKLVRSGKSSRVVNVSSNGHQLGPVRFHDWNFDDGKNYDAWLAYGQTKSANMLFSVSLAQKLGSKGLTAVSLHPGTIQTHLGGGRWDELYESLIKWFTLLGYFRGGQNEILWKTLSQGVATHVFAAFHPSLTASENNGSYVQDCTVSKPEHVRSWARDPIEAEQLWKLTEEIMGEKFEY</sequence>
<dbReference type="InterPro" id="IPR002347">
    <property type="entry name" value="SDR_fam"/>
</dbReference>
<dbReference type="Pfam" id="PF00106">
    <property type="entry name" value="adh_short"/>
    <property type="match status" value="1"/>
</dbReference>
<evidence type="ECO:0000256" key="1">
    <source>
        <dbReference type="ARBA" id="ARBA00006484"/>
    </source>
</evidence>
<comment type="caution">
    <text evidence="5">The sequence shown here is derived from an EMBL/GenBank/DDBJ whole genome shotgun (WGS) entry which is preliminary data.</text>
</comment>
<dbReference type="Proteomes" id="UP000246702">
    <property type="component" value="Unassembled WGS sequence"/>
</dbReference>
<reference evidence="5 6" key="1">
    <citation type="submission" date="2016-12" db="EMBL/GenBank/DDBJ databases">
        <title>The genomes of Aspergillus section Nigri reveals drivers in fungal speciation.</title>
        <authorList>
            <consortium name="DOE Joint Genome Institute"/>
            <person name="Vesth T.C."/>
            <person name="Nybo J."/>
            <person name="Theobald S."/>
            <person name="Brandl J."/>
            <person name="Frisvad J.C."/>
            <person name="Nielsen K.F."/>
            <person name="Lyhne E.K."/>
            <person name="Kogle M.E."/>
            <person name="Kuo A."/>
            <person name="Riley R."/>
            <person name="Clum A."/>
            <person name="Nolan M."/>
            <person name="Lipzen A."/>
            <person name="Salamov A."/>
            <person name="Henrissat B."/>
            <person name="Wiebenga A."/>
            <person name="De Vries R.P."/>
            <person name="Grigoriev I.V."/>
            <person name="Mortensen U.H."/>
            <person name="Andersen M.R."/>
            <person name="Baker S.E."/>
        </authorList>
    </citation>
    <scope>NUCLEOTIDE SEQUENCE [LARGE SCALE GENOMIC DNA]</scope>
    <source>
        <strain evidence="5 6">CBS 115572</strain>
    </source>
</reference>
<dbReference type="InterPro" id="IPR036291">
    <property type="entry name" value="NAD(P)-bd_dom_sf"/>
</dbReference>
<name>A0A317VUL3_9EURO</name>
<comment type="similarity">
    <text evidence="1 4">Belongs to the short-chain dehydrogenases/reductases (SDR) family.</text>
</comment>
<dbReference type="AlphaFoldDB" id="A0A317VUL3"/>
<gene>
    <name evidence="5" type="ORF">BO94DRAFT_523156</name>
</gene>
<evidence type="ECO:0000313" key="5">
    <source>
        <dbReference type="EMBL" id="PWY77289.1"/>
    </source>
</evidence>
<dbReference type="PANTHER" id="PTHR24320">
    <property type="entry name" value="RETINOL DEHYDROGENASE"/>
    <property type="match status" value="1"/>
</dbReference>
<dbReference type="SUPFAM" id="SSF51735">
    <property type="entry name" value="NAD(P)-binding Rossmann-fold domains"/>
    <property type="match status" value="1"/>
</dbReference>
<keyword evidence="6" id="KW-1185">Reference proteome</keyword>
<dbReference type="PRINTS" id="PR00081">
    <property type="entry name" value="GDHRDH"/>
</dbReference>
<dbReference type="OrthoDB" id="191139at2759"/>
<accession>A0A317VUL3</accession>
<keyword evidence="3" id="KW-0560">Oxidoreductase</keyword>
<dbReference type="RefSeq" id="XP_025464476.1">
    <property type="nucleotide sequence ID" value="XM_025610205.1"/>
</dbReference>
<dbReference type="PRINTS" id="PR00080">
    <property type="entry name" value="SDRFAMILY"/>
</dbReference>
<dbReference type="GeneID" id="37112348"/>
<evidence type="ECO:0000256" key="4">
    <source>
        <dbReference type="RuleBase" id="RU000363"/>
    </source>
</evidence>